<keyword evidence="2" id="KW-0964">Secreted</keyword>
<evidence type="ECO:0000256" key="6">
    <source>
        <dbReference type="SAM" id="SignalP"/>
    </source>
</evidence>
<evidence type="ECO:0000256" key="4">
    <source>
        <dbReference type="ARBA" id="ARBA00023180"/>
    </source>
</evidence>
<feature type="compositionally biased region" description="Low complexity" evidence="5">
    <location>
        <begin position="163"/>
        <end position="192"/>
    </location>
</feature>
<evidence type="ECO:0000256" key="3">
    <source>
        <dbReference type="ARBA" id="ARBA00022729"/>
    </source>
</evidence>
<evidence type="ECO:0000256" key="5">
    <source>
        <dbReference type="SAM" id="MobiDB-lite"/>
    </source>
</evidence>
<dbReference type="RefSeq" id="XP_015469626.1">
    <property type="nucleotide sequence ID" value="XM_015609493.1"/>
</dbReference>
<feature type="compositionally biased region" description="Polar residues" evidence="5">
    <location>
        <begin position="309"/>
        <end position="319"/>
    </location>
</feature>
<dbReference type="Proteomes" id="UP000054251">
    <property type="component" value="Unassembled WGS sequence"/>
</dbReference>
<accession>A0A0V1Q4S8</accession>
<feature type="compositionally biased region" description="Low complexity" evidence="5">
    <location>
        <begin position="293"/>
        <end position="308"/>
    </location>
</feature>
<protein>
    <submittedName>
        <fullName evidence="7">Uncharacterized protein</fullName>
    </submittedName>
</protein>
<sequence>MKKFILSSLFLAAAFAASESLSTIQSTIVSTLPCSSQSANVVPSQFIYANVSTFASLSTTYDVVDVSSSQTAINAGSAVTSAAQSSSKAKQTLYEYDTAYDNEVFEVTHTVCDSNSHCYLTTDLESSTTYTTTIDGILTVVTTVVPVSATTTGSSSEITQSAAATSSSEGSQDSTSEGSSAESSAISEPSATGSPSTKTEETTTVVTITSCHDNRCSIVPRTTGLTVITVTSDDMVTAYTTYCPLTGETSAPVETYVTSAQSTSGLVESTEAEIESSPIPQPKAESTQVESIPAAAETTEVAPPQTEASSVSTSAPNDNLSTVNVITNNIVTQTPEPSTISEQTTSADHPINSQFTTFEGAANSIVRSSSLIGLLISFIFMII</sequence>
<evidence type="ECO:0000256" key="1">
    <source>
        <dbReference type="ARBA" id="ARBA00004191"/>
    </source>
</evidence>
<feature type="region of interest" description="Disordered" evidence="5">
    <location>
        <begin position="271"/>
        <end position="319"/>
    </location>
</feature>
<dbReference type="EMBL" id="LMYN01000008">
    <property type="protein sequence ID" value="KSA03524.1"/>
    <property type="molecule type" value="Genomic_DNA"/>
</dbReference>
<evidence type="ECO:0000313" key="8">
    <source>
        <dbReference type="Proteomes" id="UP000054251"/>
    </source>
</evidence>
<comment type="subcellular location">
    <subcellularLocation>
        <location evidence="1">Secreted</location>
        <location evidence="1">Cell wall</location>
    </subcellularLocation>
</comment>
<comment type="caution">
    <text evidence="7">The sequence shown here is derived from an EMBL/GenBank/DDBJ whole genome shotgun (WGS) entry which is preliminary data.</text>
</comment>
<dbReference type="OrthoDB" id="3998251at2759"/>
<evidence type="ECO:0000313" key="7">
    <source>
        <dbReference type="EMBL" id="KSA03524.1"/>
    </source>
</evidence>
<gene>
    <name evidence="7" type="ORF">AC631_00663</name>
</gene>
<name>A0A0V1Q4S8_9ASCO</name>
<dbReference type="GeneID" id="26837672"/>
<reference evidence="7 8" key="1">
    <citation type="submission" date="2015-11" db="EMBL/GenBank/DDBJ databases">
        <title>The genome of Debaryomyces fabryi.</title>
        <authorList>
            <person name="Tafer H."/>
            <person name="Lopandic K."/>
        </authorList>
    </citation>
    <scope>NUCLEOTIDE SEQUENCE [LARGE SCALE GENOMIC DNA]</scope>
    <source>
        <strain evidence="7 8">CBS 789</strain>
    </source>
</reference>
<keyword evidence="8" id="KW-1185">Reference proteome</keyword>
<feature type="region of interest" description="Disordered" evidence="5">
    <location>
        <begin position="151"/>
        <end position="203"/>
    </location>
</feature>
<proteinExistence type="predicted"/>
<dbReference type="AlphaFoldDB" id="A0A0V1Q4S8"/>
<organism evidence="7 8">
    <name type="scientific">Debaryomyces fabryi</name>
    <dbReference type="NCBI Taxonomy" id="58627"/>
    <lineage>
        <taxon>Eukaryota</taxon>
        <taxon>Fungi</taxon>
        <taxon>Dikarya</taxon>
        <taxon>Ascomycota</taxon>
        <taxon>Saccharomycotina</taxon>
        <taxon>Pichiomycetes</taxon>
        <taxon>Debaryomycetaceae</taxon>
        <taxon>Debaryomyces</taxon>
    </lineage>
</organism>
<keyword evidence="2" id="KW-0134">Cell wall</keyword>
<dbReference type="Pfam" id="PF13928">
    <property type="entry name" value="Flocculin_t3"/>
    <property type="match status" value="2"/>
</dbReference>
<dbReference type="GO" id="GO:0009277">
    <property type="term" value="C:fungal-type cell wall"/>
    <property type="evidence" value="ECO:0007669"/>
    <property type="project" value="UniProtKB-ARBA"/>
</dbReference>
<keyword evidence="4" id="KW-0325">Glycoprotein</keyword>
<dbReference type="InterPro" id="IPR025928">
    <property type="entry name" value="Flocculin_t3_rpt"/>
</dbReference>
<feature type="chain" id="PRO_5006884601" evidence="6">
    <location>
        <begin position="21"/>
        <end position="383"/>
    </location>
</feature>
<keyword evidence="3 6" id="KW-0732">Signal</keyword>
<feature type="signal peptide" evidence="6">
    <location>
        <begin position="1"/>
        <end position="20"/>
    </location>
</feature>
<evidence type="ECO:0000256" key="2">
    <source>
        <dbReference type="ARBA" id="ARBA00022512"/>
    </source>
</evidence>